<evidence type="ECO:0000313" key="2">
    <source>
        <dbReference type="Proteomes" id="UP000289794"/>
    </source>
</evidence>
<organism evidence="1 2">
    <name type="scientific">Blautia producta</name>
    <dbReference type="NCBI Taxonomy" id="33035"/>
    <lineage>
        <taxon>Bacteria</taxon>
        <taxon>Bacillati</taxon>
        <taxon>Bacillota</taxon>
        <taxon>Clostridia</taxon>
        <taxon>Lachnospirales</taxon>
        <taxon>Lachnospiraceae</taxon>
        <taxon>Blautia</taxon>
    </lineage>
</organism>
<dbReference type="EMBL" id="CP035945">
    <property type="protein sequence ID" value="QBE97166.1"/>
    <property type="molecule type" value="Genomic_DNA"/>
</dbReference>
<dbReference type="Proteomes" id="UP000289794">
    <property type="component" value="Chromosome"/>
</dbReference>
<dbReference type="KEGG" id="bpro:PMF13cell1_02719"/>
<protein>
    <submittedName>
        <fullName evidence="1">Uncharacterized protein</fullName>
    </submittedName>
</protein>
<reference evidence="1 2" key="1">
    <citation type="submission" date="2019-01" db="EMBL/GenBank/DDBJ databases">
        <title>PMF-metabolizing Aryl O-demethylase.</title>
        <authorList>
            <person name="Kim M."/>
        </authorList>
    </citation>
    <scope>NUCLEOTIDE SEQUENCE [LARGE SCALE GENOMIC DNA]</scope>
    <source>
        <strain evidence="1 2">PMF1</strain>
    </source>
</reference>
<dbReference type="AlphaFoldDB" id="A0A4P6LYE1"/>
<name>A0A4P6LYE1_9FIRM</name>
<evidence type="ECO:0000313" key="1">
    <source>
        <dbReference type="EMBL" id="QBE97166.1"/>
    </source>
</evidence>
<sequence>MHKLKTDMEKAVNGKSSLGIFTEKDSHRLRAVRKGKGESASGS</sequence>
<gene>
    <name evidence="1" type="ORF">PMF13cell1_02719</name>
</gene>
<proteinExistence type="predicted"/>
<accession>A0A4P6LYE1</accession>